<dbReference type="STRING" id="1777141.AWB80_01358"/>
<dbReference type="RefSeq" id="WP_061173878.1">
    <property type="nucleotide sequence ID" value="NZ_FCOE02000003.1"/>
</dbReference>
<gene>
    <name evidence="1" type="ORF">AWB80_01358</name>
</gene>
<dbReference type="Proteomes" id="UP000054911">
    <property type="component" value="Unassembled WGS sequence"/>
</dbReference>
<evidence type="ECO:0000313" key="1">
    <source>
        <dbReference type="EMBL" id="SAK49525.1"/>
    </source>
</evidence>
<evidence type="ECO:0000313" key="2">
    <source>
        <dbReference type="Proteomes" id="UP000054911"/>
    </source>
</evidence>
<reference evidence="1" key="1">
    <citation type="submission" date="2016-01" db="EMBL/GenBank/DDBJ databases">
        <authorList>
            <person name="Peeters C."/>
        </authorList>
    </citation>
    <scope>NUCLEOTIDE SEQUENCE [LARGE SCALE GENOMIC DNA]</scope>
    <source>
        <strain evidence="1">LMG 29323</strain>
    </source>
</reference>
<sequence length="160" mass="17174">MAQDIFIKLNGIDGESLDSKHKNEIEVLSWGWRVEQQSSAAFGSGIGAGKATAADLVFDHYMDSASPNLMKYCLTGKPIDQAVLTVRKAGGTPLEYIKYTLSEVLVTLVQPSGSNGDTGIREQVHLSFVKVKQEHVKQNAQGGNGGVVTAAYDFKASKEA</sequence>
<dbReference type="Gene3D" id="2.30.110.20">
    <property type="entry name" value="Hcp1-like"/>
    <property type="match status" value="1"/>
</dbReference>
<keyword evidence="2" id="KW-1185">Reference proteome</keyword>
<dbReference type="InterPro" id="IPR036624">
    <property type="entry name" value="Hcp1-lik_sf"/>
</dbReference>
<dbReference type="InterPro" id="IPR008514">
    <property type="entry name" value="T6SS_Hcp"/>
</dbReference>
<proteinExistence type="predicted"/>
<organism evidence="1 2">
    <name type="scientific">Caballeronia pedi</name>
    <dbReference type="NCBI Taxonomy" id="1777141"/>
    <lineage>
        <taxon>Bacteria</taxon>
        <taxon>Pseudomonadati</taxon>
        <taxon>Pseudomonadota</taxon>
        <taxon>Betaproteobacteria</taxon>
        <taxon>Burkholderiales</taxon>
        <taxon>Burkholderiaceae</taxon>
        <taxon>Caballeronia</taxon>
    </lineage>
</organism>
<dbReference type="PANTHER" id="PTHR36152">
    <property type="entry name" value="CYTOPLASMIC PROTEIN-RELATED"/>
    <property type="match status" value="1"/>
</dbReference>
<dbReference type="EMBL" id="FCOE02000003">
    <property type="protein sequence ID" value="SAK49525.1"/>
    <property type="molecule type" value="Genomic_DNA"/>
</dbReference>
<protein>
    <submittedName>
        <fullName evidence="1">Hcp1 family type VI secretion system effector</fullName>
    </submittedName>
</protein>
<name>A0A157ZVJ4_9BURK</name>
<accession>A0A157ZVJ4</accession>
<dbReference type="OrthoDB" id="5066999at2"/>
<dbReference type="Pfam" id="PF05638">
    <property type="entry name" value="T6SS_HCP"/>
    <property type="match status" value="1"/>
</dbReference>
<dbReference type="SUPFAM" id="SSF141452">
    <property type="entry name" value="Hcp1-like"/>
    <property type="match status" value="1"/>
</dbReference>
<dbReference type="InterPro" id="IPR053165">
    <property type="entry name" value="HSI-I_assembly_Hcp1"/>
</dbReference>
<dbReference type="AlphaFoldDB" id="A0A157ZVJ4"/>
<comment type="caution">
    <text evidence="1">The sequence shown here is derived from an EMBL/GenBank/DDBJ whole genome shotgun (WGS) entry which is preliminary data.</text>
</comment>
<dbReference type="PANTHER" id="PTHR36152:SF5">
    <property type="entry name" value="PROTEIN HCP1"/>
    <property type="match status" value="1"/>
</dbReference>